<dbReference type="EMBL" id="CAUYUJ010002536">
    <property type="protein sequence ID" value="CAK0801210.1"/>
    <property type="molecule type" value="Genomic_DNA"/>
</dbReference>
<sequence length="393" mass="43645">MPELTQEVTKGLILDDPSRRLTLEEMLESEWLSRSAADFETPQKDEAQWLVIPHTSPEPSKWLAPYLGGSRPLTISSFIGSQQVHLFNQRLADLDLHALTAVLLVRQPGTEDTFVNPNEDITLTEGMHVYLGIPADSQDTDAAVEAAQQLFTAPQMKSQSRGGRSSFKSAVVKYDLHDVTTAYTPSNKRGVAETGAMYSFAMEFDSFRFPQHIGHEATIGKEALPGPRREFNDVGHIALDLKDTFHINLVGIQRVGEDSAEWFPDPISLVRPGDLGIVARCPMRDGGSKPSVEEETLARLMVEERFNDAILARRDPARAPVEVGIARKESFTHARLYRKPWDGQEGVNGGIVKRGIGRTRVYDRGRFGHGTLRFFVLAGGSCAPWGRVCPFMF</sequence>
<comment type="caution">
    <text evidence="1">The sequence shown here is derived from an EMBL/GenBank/DDBJ whole genome shotgun (WGS) entry which is preliminary data.</text>
</comment>
<name>A0ABN9Q9S7_9DINO</name>
<dbReference type="Proteomes" id="UP001189429">
    <property type="component" value="Unassembled WGS sequence"/>
</dbReference>
<proteinExistence type="predicted"/>
<protein>
    <recommendedName>
        <fullName evidence="3">Protein kinase domain-containing protein</fullName>
    </recommendedName>
</protein>
<organism evidence="1 2">
    <name type="scientific">Prorocentrum cordatum</name>
    <dbReference type="NCBI Taxonomy" id="2364126"/>
    <lineage>
        <taxon>Eukaryota</taxon>
        <taxon>Sar</taxon>
        <taxon>Alveolata</taxon>
        <taxon>Dinophyceae</taxon>
        <taxon>Prorocentrales</taxon>
        <taxon>Prorocentraceae</taxon>
        <taxon>Prorocentrum</taxon>
    </lineage>
</organism>
<evidence type="ECO:0008006" key="3">
    <source>
        <dbReference type="Google" id="ProtNLM"/>
    </source>
</evidence>
<keyword evidence="2" id="KW-1185">Reference proteome</keyword>
<gene>
    <name evidence="1" type="ORF">PCOR1329_LOCUS9151</name>
</gene>
<accession>A0ABN9Q9S7</accession>
<evidence type="ECO:0000313" key="1">
    <source>
        <dbReference type="EMBL" id="CAK0801210.1"/>
    </source>
</evidence>
<evidence type="ECO:0000313" key="2">
    <source>
        <dbReference type="Proteomes" id="UP001189429"/>
    </source>
</evidence>
<reference evidence="1" key="1">
    <citation type="submission" date="2023-10" db="EMBL/GenBank/DDBJ databases">
        <authorList>
            <person name="Chen Y."/>
            <person name="Shah S."/>
            <person name="Dougan E. K."/>
            <person name="Thang M."/>
            <person name="Chan C."/>
        </authorList>
    </citation>
    <scope>NUCLEOTIDE SEQUENCE [LARGE SCALE GENOMIC DNA]</scope>
</reference>